<sequence length="261" mass="29634">MPVQARIRQQIAELGPWFHNLHLPDGTETSPDHPFGDFPSFKWQHVAAAVPEDLSGWTVLDIGCNAGFYSFELARRGAQVLGVDVEPMYVRQARWAARELGLHDRVDFVEGDVYSLLTARQHYDLVWFTGVFYHLRYPTLALDLVRRVTDRLMAFQSMTMPGEARDIAPPDVQLNRRELLLQEAWPKMAFVEHRVADDQSNWWVPNASCVEALLRSAGFEVVSRPEHEFYICKPVAVPKESGHDLMRVRAVIDSAGVHGAS</sequence>
<dbReference type="PANTHER" id="PTHR43861:SF1">
    <property type="entry name" value="TRANS-ACONITATE 2-METHYLTRANSFERASE"/>
    <property type="match status" value="1"/>
</dbReference>
<accession>A0ABS1X4A0</accession>
<reference evidence="4 5" key="1">
    <citation type="journal article" date="2021" name="Int. J. Syst. Evol. Microbiol.">
        <title>Steroidobacter gossypii sp. nov., isolated from soil of cotton cropping field.</title>
        <authorList>
            <person name="Huang R."/>
            <person name="Yang S."/>
            <person name="Zhen C."/>
            <person name="Liu W."/>
        </authorList>
    </citation>
    <scope>NUCLEOTIDE SEQUENCE [LARGE SCALE GENOMIC DNA]</scope>
    <source>
        <strain evidence="4 5">S1-65</strain>
    </source>
</reference>
<dbReference type="InterPro" id="IPR041698">
    <property type="entry name" value="Methyltransf_25"/>
</dbReference>
<name>A0ABS1X4A0_9GAMM</name>
<dbReference type="GO" id="GO:0032259">
    <property type="term" value="P:methylation"/>
    <property type="evidence" value="ECO:0007669"/>
    <property type="project" value="UniProtKB-KW"/>
</dbReference>
<evidence type="ECO:0000256" key="2">
    <source>
        <dbReference type="ARBA" id="ARBA00022679"/>
    </source>
</evidence>
<evidence type="ECO:0000313" key="5">
    <source>
        <dbReference type="Proteomes" id="UP000661077"/>
    </source>
</evidence>
<dbReference type="SUPFAM" id="SSF53335">
    <property type="entry name" value="S-adenosyl-L-methionine-dependent methyltransferases"/>
    <property type="match status" value="1"/>
</dbReference>
<keyword evidence="5" id="KW-1185">Reference proteome</keyword>
<comment type="caution">
    <text evidence="4">The sequence shown here is derived from an EMBL/GenBank/DDBJ whole genome shotgun (WGS) entry which is preliminary data.</text>
</comment>
<dbReference type="Pfam" id="PF13649">
    <property type="entry name" value="Methyltransf_25"/>
    <property type="match status" value="1"/>
</dbReference>
<evidence type="ECO:0000259" key="3">
    <source>
        <dbReference type="Pfam" id="PF13649"/>
    </source>
</evidence>
<keyword evidence="2" id="KW-0808">Transferase</keyword>
<dbReference type="PANTHER" id="PTHR43861">
    <property type="entry name" value="TRANS-ACONITATE 2-METHYLTRANSFERASE-RELATED"/>
    <property type="match status" value="1"/>
</dbReference>
<dbReference type="CDD" id="cd02440">
    <property type="entry name" value="AdoMet_MTases"/>
    <property type="match status" value="1"/>
</dbReference>
<dbReference type="InterPro" id="IPR029063">
    <property type="entry name" value="SAM-dependent_MTases_sf"/>
</dbReference>
<dbReference type="EMBL" id="JAEVLS010000006">
    <property type="protein sequence ID" value="MBM0108045.1"/>
    <property type="molecule type" value="Genomic_DNA"/>
</dbReference>
<gene>
    <name evidence="4" type="ORF">JM946_25215</name>
</gene>
<organism evidence="4 5">
    <name type="scientific">Steroidobacter gossypii</name>
    <dbReference type="NCBI Taxonomy" id="2805490"/>
    <lineage>
        <taxon>Bacteria</taxon>
        <taxon>Pseudomonadati</taxon>
        <taxon>Pseudomonadota</taxon>
        <taxon>Gammaproteobacteria</taxon>
        <taxon>Steroidobacterales</taxon>
        <taxon>Steroidobacteraceae</taxon>
        <taxon>Steroidobacter</taxon>
    </lineage>
</organism>
<evidence type="ECO:0000256" key="1">
    <source>
        <dbReference type="ARBA" id="ARBA00022603"/>
    </source>
</evidence>
<proteinExistence type="predicted"/>
<dbReference type="InterPro" id="IPR027554">
    <property type="entry name" value="Meth_Rta_06860"/>
</dbReference>
<dbReference type="RefSeq" id="WP_203170152.1">
    <property type="nucleotide sequence ID" value="NZ_JAEVLS010000006.1"/>
</dbReference>
<protein>
    <submittedName>
        <fullName evidence="4">TIGR04290 family methyltransferase</fullName>
    </submittedName>
</protein>
<evidence type="ECO:0000313" key="4">
    <source>
        <dbReference type="EMBL" id="MBM0108045.1"/>
    </source>
</evidence>
<dbReference type="NCBIfam" id="TIGR04290">
    <property type="entry name" value="meth_Rta_06860"/>
    <property type="match status" value="1"/>
</dbReference>
<dbReference type="Gene3D" id="3.40.50.150">
    <property type="entry name" value="Vaccinia Virus protein VP39"/>
    <property type="match status" value="1"/>
</dbReference>
<dbReference type="Proteomes" id="UP000661077">
    <property type="component" value="Unassembled WGS sequence"/>
</dbReference>
<feature type="domain" description="Methyltransferase" evidence="3">
    <location>
        <begin position="59"/>
        <end position="148"/>
    </location>
</feature>
<dbReference type="GO" id="GO:0008168">
    <property type="term" value="F:methyltransferase activity"/>
    <property type="evidence" value="ECO:0007669"/>
    <property type="project" value="UniProtKB-KW"/>
</dbReference>
<keyword evidence="1 4" id="KW-0489">Methyltransferase</keyword>